<reference evidence="8 9" key="1">
    <citation type="journal article" date="2014" name="BMC Genomics">
        <title>Comparative genome sequencing reveals chemotype-specific gene clusters in the toxigenic black mold Stachybotrys.</title>
        <authorList>
            <person name="Semeiks J."/>
            <person name="Borek D."/>
            <person name="Otwinowski Z."/>
            <person name="Grishin N.V."/>
        </authorList>
    </citation>
    <scope>NUCLEOTIDE SEQUENCE [LARGE SCALE GENOMIC DNA]</scope>
    <source>
        <strain evidence="8 9">IBT 40285</strain>
    </source>
</reference>
<gene>
    <name evidence="8" type="ORF">S40285_06879</name>
</gene>
<dbReference type="InterPro" id="IPR002022">
    <property type="entry name" value="Pec_lyase"/>
</dbReference>
<sequence length="350" mass="36387">MYAYSLLALLPMALACSDAPAPSAVVPTTLVSSVVAAATSSPAPAASSPAPAPAPAPGTGSSSSDGPIGYGAGTTGGGSGEGVTVTSCAELEAALETGGVIRISGILSDCGVLVVPSDTSIIGVGGASGLNKGGFRVKKSENIIFQNLEFSQSPEGKDLIDIETSSYIWVDHCDFSNDGLTGDKDFYDGMFDAKRGADFITVSYTKFHDHFKASLIGHSDSNASQDEGTLHVTYHHNLWSNINSRAPSIRFGTAHIFSSCYEDIPTSGINSRMGAQVFVEENSFTNVKRAIITNLDSDQDGFAIEKNNLYDNSDVQITQEGSFTPPYEYTVTPAAEACAVVKAQAGVGII</sequence>
<dbReference type="InterPro" id="IPR011050">
    <property type="entry name" value="Pectin_lyase_fold/virulence"/>
</dbReference>
<dbReference type="SMART" id="SM00656">
    <property type="entry name" value="Amb_all"/>
    <property type="match status" value="1"/>
</dbReference>
<keyword evidence="4" id="KW-0624">Polysaccharide degradation</keyword>
<evidence type="ECO:0000256" key="4">
    <source>
        <dbReference type="RuleBase" id="RU361173"/>
    </source>
</evidence>
<proteinExistence type="inferred from homology"/>
<evidence type="ECO:0000256" key="1">
    <source>
        <dbReference type="ARBA" id="ARBA00010980"/>
    </source>
</evidence>
<evidence type="ECO:0000256" key="3">
    <source>
        <dbReference type="ARBA" id="ARBA00023239"/>
    </source>
</evidence>
<comment type="similarity">
    <text evidence="1 4">Belongs to the polysaccharide lyase 1 family.</text>
</comment>
<dbReference type="HOGENOM" id="CLU_021894_0_0_1"/>
<dbReference type="InterPro" id="IPR045032">
    <property type="entry name" value="PEL"/>
</dbReference>
<feature type="chain" id="PRO_5012429696" description="Pectate lyase domain-containing protein" evidence="6">
    <location>
        <begin position="16"/>
        <end position="350"/>
    </location>
</feature>
<evidence type="ECO:0000259" key="7">
    <source>
        <dbReference type="SMART" id="SM00656"/>
    </source>
</evidence>
<keyword evidence="3 4" id="KW-0456">Lyase</keyword>
<evidence type="ECO:0000313" key="9">
    <source>
        <dbReference type="Proteomes" id="UP000028524"/>
    </source>
</evidence>
<evidence type="ECO:0000256" key="2">
    <source>
        <dbReference type="ARBA" id="ARBA00022729"/>
    </source>
</evidence>
<accession>A0A084QE67</accession>
<dbReference type="PANTHER" id="PTHR31683:SF18">
    <property type="entry name" value="PECTATE LYASE 21-RELATED"/>
    <property type="match status" value="1"/>
</dbReference>
<dbReference type="InParanoid" id="A0A084QE67"/>
<evidence type="ECO:0000313" key="8">
    <source>
        <dbReference type="EMBL" id="KFA62252.1"/>
    </source>
</evidence>
<name>A0A084QE67_STAC4</name>
<dbReference type="AlphaFoldDB" id="A0A084QE67"/>
<dbReference type="SUPFAM" id="SSF51126">
    <property type="entry name" value="Pectin lyase-like"/>
    <property type="match status" value="1"/>
</dbReference>
<dbReference type="InterPro" id="IPR012334">
    <property type="entry name" value="Pectin_lyas_fold"/>
</dbReference>
<feature type="compositionally biased region" description="Gly residues" evidence="5">
    <location>
        <begin position="68"/>
        <end position="81"/>
    </location>
</feature>
<keyword evidence="9" id="KW-1185">Reference proteome</keyword>
<comment type="subcellular location">
    <subcellularLocation>
        <location evidence="4">Secreted</location>
    </subcellularLocation>
</comment>
<dbReference type="GO" id="GO:0000272">
    <property type="term" value="P:polysaccharide catabolic process"/>
    <property type="evidence" value="ECO:0007669"/>
    <property type="project" value="UniProtKB-KW"/>
</dbReference>
<evidence type="ECO:0000256" key="6">
    <source>
        <dbReference type="SAM" id="SignalP"/>
    </source>
</evidence>
<keyword evidence="4" id="KW-0119">Carbohydrate metabolism</keyword>
<dbReference type="OrthoDB" id="1637350at2759"/>
<dbReference type="GO" id="GO:0030570">
    <property type="term" value="F:pectate lyase activity"/>
    <property type="evidence" value="ECO:0007669"/>
    <property type="project" value="InterPro"/>
</dbReference>
<dbReference type="Proteomes" id="UP000028524">
    <property type="component" value="Unassembled WGS sequence"/>
</dbReference>
<dbReference type="EMBL" id="KL660809">
    <property type="protein sequence ID" value="KFA62252.1"/>
    <property type="molecule type" value="Genomic_DNA"/>
</dbReference>
<feature type="compositionally biased region" description="Low complexity" evidence="5">
    <location>
        <begin position="57"/>
        <end position="67"/>
    </location>
</feature>
<keyword evidence="2 6" id="KW-0732">Signal</keyword>
<protein>
    <recommendedName>
        <fullName evidence="7">Pectate lyase domain-containing protein</fullName>
    </recommendedName>
</protein>
<dbReference type="Gene3D" id="2.160.20.10">
    <property type="entry name" value="Single-stranded right-handed beta-helix, Pectin lyase-like"/>
    <property type="match status" value="1"/>
</dbReference>
<dbReference type="GO" id="GO:0005576">
    <property type="term" value="C:extracellular region"/>
    <property type="evidence" value="ECO:0007669"/>
    <property type="project" value="UniProtKB-SubCell"/>
</dbReference>
<dbReference type="OMA" id="MIRVDDS"/>
<feature type="region of interest" description="Disordered" evidence="5">
    <location>
        <begin position="42"/>
        <end position="81"/>
    </location>
</feature>
<evidence type="ECO:0000256" key="5">
    <source>
        <dbReference type="SAM" id="MobiDB-lite"/>
    </source>
</evidence>
<dbReference type="Pfam" id="PF00544">
    <property type="entry name" value="Pectate_lyase_4"/>
    <property type="match status" value="1"/>
</dbReference>
<dbReference type="PANTHER" id="PTHR31683">
    <property type="entry name" value="PECTATE LYASE 18-RELATED"/>
    <property type="match status" value="1"/>
</dbReference>
<feature type="signal peptide" evidence="6">
    <location>
        <begin position="1"/>
        <end position="15"/>
    </location>
</feature>
<dbReference type="STRING" id="1283841.A0A084QE67"/>
<feature type="domain" description="Pectate lyase" evidence="7">
    <location>
        <begin position="78"/>
        <end position="290"/>
    </location>
</feature>
<keyword evidence="4" id="KW-0964">Secreted</keyword>
<organism evidence="8 9">
    <name type="scientific">Stachybotrys chlorohalonatus (strain IBT 40285)</name>
    <dbReference type="NCBI Taxonomy" id="1283841"/>
    <lineage>
        <taxon>Eukaryota</taxon>
        <taxon>Fungi</taxon>
        <taxon>Dikarya</taxon>
        <taxon>Ascomycota</taxon>
        <taxon>Pezizomycotina</taxon>
        <taxon>Sordariomycetes</taxon>
        <taxon>Hypocreomycetidae</taxon>
        <taxon>Hypocreales</taxon>
        <taxon>Stachybotryaceae</taxon>
        <taxon>Stachybotrys</taxon>
    </lineage>
</organism>